<dbReference type="GO" id="GO:0005524">
    <property type="term" value="F:ATP binding"/>
    <property type="evidence" value="ECO:0007669"/>
    <property type="project" value="UniProtKB-KW"/>
</dbReference>
<keyword evidence="9" id="KW-1185">Reference proteome</keyword>
<dbReference type="Pfam" id="PF18101">
    <property type="entry name" value="Pan3_CK"/>
    <property type="match status" value="1"/>
</dbReference>
<evidence type="ECO:0000256" key="1">
    <source>
        <dbReference type="ARBA" id="ARBA00004496"/>
    </source>
</evidence>
<dbReference type="SUPFAM" id="SSF56112">
    <property type="entry name" value="Protein kinase-like (PK-like)"/>
    <property type="match status" value="1"/>
</dbReference>
<evidence type="ECO:0000256" key="4">
    <source>
        <dbReference type="ARBA" id="ARBA00022741"/>
    </source>
</evidence>
<organism evidence="9 10">
    <name type="scientific">Steinernema glaseri</name>
    <dbReference type="NCBI Taxonomy" id="37863"/>
    <lineage>
        <taxon>Eukaryota</taxon>
        <taxon>Metazoa</taxon>
        <taxon>Ecdysozoa</taxon>
        <taxon>Nematoda</taxon>
        <taxon>Chromadorea</taxon>
        <taxon>Rhabditida</taxon>
        <taxon>Tylenchina</taxon>
        <taxon>Panagrolaimomorpha</taxon>
        <taxon>Strongyloidoidea</taxon>
        <taxon>Steinernematidae</taxon>
        <taxon>Steinernema</taxon>
    </lineage>
</organism>
<evidence type="ECO:0000313" key="9">
    <source>
        <dbReference type="Proteomes" id="UP000095287"/>
    </source>
</evidence>
<dbReference type="GO" id="GO:0031251">
    <property type="term" value="C:PAN complex"/>
    <property type="evidence" value="ECO:0007669"/>
    <property type="project" value="InterPro"/>
</dbReference>
<evidence type="ECO:0000313" key="10">
    <source>
        <dbReference type="WBParaSite" id="L893_g29783.t2"/>
    </source>
</evidence>
<sequence length="530" mass="58398">MNNLIHSFGHMSVSNSATKAASPLNLSSCGYRESGPLKLKDLGSAPLSANGGSPPDAENSTNSFVQENFGGTTYFLPRQQPAESNTSLVSNGTSDSYLNEPPNDYLSHSGSYMYQGPLSYMQKQNRKNNSSFFISNDLRAELLKAQLAIQSRADPATLHDVPCTVEHYQYLTPVRAPQPLNGVMNGEGACATFKAFSIKDGVPYILKRSKFRLLLQKHAQATEAWKHKVCHSNVISLREVFSTKAFGDSCNGQGNGGVVESLIWSYIIQLTSALRTIHQAGLAARTISLDKVLVMRRQRILLSDCATADVMSDTSVSTAQLEDLSALGRLILCLAVGSATAAKREFLNASVMYITNQYSSDLKNVITYLLSAQQARKSVNDLMPMIGARFYAQLESAQSHNDYLENELSKELENGRLFRLLAKINSIVERPELNMDATWSETGDRFLLKLFRDYLFHQVSEDGKPWMDLAHIVSCLNKLDAGVQDKVQLVSRDAENVLIVSYADLRRCFDAAFKELVAQQTTVDGFPGSA</sequence>
<dbReference type="PANTHER" id="PTHR12272:SF11">
    <property type="entry name" value="PAN2-PAN3 DEADENYLATION COMPLEX SUBUNIT PAN3"/>
    <property type="match status" value="1"/>
</dbReference>
<accession>A0A1I7ZTW6</accession>
<keyword evidence="2" id="KW-0963">Cytoplasm</keyword>
<keyword evidence="6" id="KW-0175">Coiled coil</keyword>
<evidence type="ECO:0000256" key="6">
    <source>
        <dbReference type="ARBA" id="ARBA00023054"/>
    </source>
</evidence>
<feature type="region of interest" description="Disordered" evidence="7">
    <location>
        <begin position="42"/>
        <end position="64"/>
    </location>
</feature>
<dbReference type="GO" id="GO:0000932">
    <property type="term" value="C:P-body"/>
    <property type="evidence" value="ECO:0007669"/>
    <property type="project" value="TreeGrafter"/>
</dbReference>
<dbReference type="AlphaFoldDB" id="A0A1I7ZTW6"/>
<evidence type="ECO:0000256" key="3">
    <source>
        <dbReference type="ARBA" id="ARBA00022664"/>
    </source>
</evidence>
<dbReference type="Gene3D" id="1.10.287.3700">
    <property type="match status" value="1"/>
</dbReference>
<dbReference type="WBParaSite" id="L893_g29783.t2">
    <property type="protein sequence ID" value="L893_g29783.t2"/>
    <property type="gene ID" value="L893_g29783"/>
</dbReference>
<keyword evidence="5" id="KW-0067">ATP-binding</keyword>
<protein>
    <submittedName>
        <fullName evidence="10">Pan3_PK domain-containing protein</fullName>
    </submittedName>
</protein>
<dbReference type="GO" id="GO:0000289">
    <property type="term" value="P:nuclear-transcribed mRNA poly(A) tail shortening"/>
    <property type="evidence" value="ECO:0007669"/>
    <property type="project" value="InterPro"/>
</dbReference>
<evidence type="ECO:0000256" key="2">
    <source>
        <dbReference type="ARBA" id="ARBA00022490"/>
    </source>
</evidence>
<dbReference type="PANTHER" id="PTHR12272">
    <property type="entry name" value="DEADENYLATION COMPLEX SUBUNIT PAN3"/>
    <property type="match status" value="1"/>
</dbReference>
<feature type="domain" description="Pan3 C-terminal knob" evidence="8">
    <location>
        <begin position="379"/>
        <end position="516"/>
    </location>
</feature>
<comment type="subcellular location">
    <subcellularLocation>
        <location evidence="1">Cytoplasm</location>
    </subcellularLocation>
</comment>
<keyword evidence="4" id="KW-0547">Nucleotide-binding</keyword>
<name>A0A1I7ZTW6_9BILA</name>
<dbReference type="Proteomes" id="UP000095287">
    <property type="component" value="Unplaced"/>
</dbReference>
<dbReference type="FunFam" id="1.20.5.5160:FF:000002">
    <property type="entry name" value="PAN2-PAN3 deadenylation complex subunit PAN3"/>
    <property type="match status" value="1"/>
</dbReference>
<evidence type="ECO:0000256" key="7">
    <source>
        <dbReference type="SAM" id="MobiDB-lite"/>
    </source>
</evidence>
<dbReference type="FunFam" id="1.10.287.3700:FF:000001">
    <property type="entry name" value="PAN2-PAN3 deadenylation complex subunit PAN3"/>
    <property type="match status" value="1"/>
</dbReference>
<dbReference type="InterPro" id="IPR041332">
    <property type="entry name" value="Pan3_CK"/>
</dbReference>
<dbReference type="Gene3D" id="1.20.5.5160">
    <property type="match status" value="1"/>
</dbReference>
<dbReference type="InterPro" id="IPR011009">
    <property type="entry name" value="Kinase-like_dom_sf"/>
</dbReference>
<dbReference type="GO" id="GO:0006397">
    <property type="term" value="P:mRNA processing"/>
    <property type="evidence" value="ECO:0007669"/>
    <property type="project" value="UniProtKB-KW"/>
</dbReference>
<dbReference type="Gene3D" id="1.10.510.10">
    <property type="entry name" value="Transferase(Phosphotransferase) domain 1"/>
    <property type="match status" value="2"/>
</dbReference>
<evidence type="ECO:0000256" key="5">
    <source>
        <dbReference type="ARBA" id="ARBA00022840"/>
    </source>
</evidence>
<dbReference type="GO" id="GO:0008143">
    <property type="term" value="F:poly(A) binding"/>
    <property type="evidence" value="ECO:0007669"/>
    <property type="project" value="TreeGrafter"/>
</dbReference>
<keyword evidence="3" id="KW-0507">mRNA processing</keyword>
<dbReference type="InterPro" id="IPR030844">
    <property type="entry name" value="PAN3"/>
</dbReference>
<proteinExistence type="predicted"/>
<reference evidence="10" key="1">
    <citation type="submission" date="2016-11" db="UniProtKB">
        <authorList>
            <consortium name="WormBaseParasite"/>
        </authorList>
    </citation>
    <scope>IDENTIFICATION</scope>
</reference>
<evidence type="ECO:0000259" key="8">
    <source>
        <dbReference type="Pfam" id="PF18101"/>
    </source>
</evidence>